<comment type="caution">
    <text evidence="2">The sequence shown here is derived from an EMBL/GenBank/DDBJ whole genome shotgun (WGS) entry which is preliminary data.</text>
</comment>
<name>A0A2M7QI17_9BACT</name>
<dbReference type="AlphaFoldDB" id="A0A2M7QI17"/>
<sequence length="91" mass="10699">MKYFKKYLFSILIFFFFFGNIYFIITGVSVSKQIHEYEVNEEKYQEENTILETEVSKISSLQYASSMSASLTIDKEINPIYLNNAPFALNR</sequence>
<proteinExistence type="predicted"/>
<keyword evidence="1" id="KW-0472">Membrane</keyword>
<protein>
    <recommendedName>
        <fullName evidence="4">Cell division protein FtsL</fullName>
    </recommendedName>
</protein>
<evidence type="ECO:0000256" key="1">
    <source>
        <dbReference type="SAM" id="Phobius"/>
    </source>
</evidence>
<keyword evidence="1" id="KW-0812">Transmembrane</keyword>
<evidence type="ECO:0008006" key="4">
    <source>
        <dbReference type="Google" id="ProtNLM"/>
    </source>
</evidence>
<evidence type="ECO:0000313" key="3">
    <source>
        <dbReference type="Proteomes" id="UP000229401"/>
    </source>
</evidence>
<organism evidence="2 3">
    <name type="scientific">Candidatus Roizmanbacteria bacterium CG_4_10_14_0_8_um_filter_33_9</name>
    <dbReference type="NCBI Taxonomy" id="1974826"/>
    <lineage>
        <taxon>Bacteria</taxon>
        <taxon>Candidatus Roizmaniibacteriota</taxon>
    </lineage>
</organism>
<reference evidence="3" key="1">
    <citation type="submission" date="2017-09" db="EMBL/GenBank/DDBJ databases">
        <title>Depth-based differentiation of microbial function through sediment-hosted aquifers and enrichment of novel symbionts in the deep terrestrial subsurface.</title>
        <authorList>
            <person name="Probst A.J."/>
            <person name="Ladd B."/>
            <person name="Jarett J.K."/>
            <person name="Geller-Mcgrath D.E."/>
            <person name="Sieber C.M.K."/>
            <person name="Emerson J.B."/>
            <person name="Anantharaman K."/>
            <person name="Thomas B.C."/>
            <person name="Malmstrom R."/>
            <person name="Stieglmeier M."/>
            <person name="Klingl A."/>
            <person name="Woyke T."/>
            <person name="Ryan C.M."/>
            <person name="Banfield J.F."/>
        </authorList>
    </citation>
    <scope>NUCLEOTIDE SEQUENCE [LARGE SCALE GENOMIC DNA]</scope>
</reference>
<accession>A0A2M7QI17</accession>
<dbReference type="Proteomes" id="UP000229401">
    <property type="component" value="Unassembled WGS sequence"/>
</dbReference>
<gene>
    <name evidence="2" type="ORF">COY87_03445</name>
</gene>
<keyword evidence="1" id="KW-1133">Transmembrane helix</keyword>
<evidence type="ECO:0000313" key="2">
    <source>
        <dbReference type="EMBL" id="PIY71967.1"/>
    </source>
</evidence>
<dbReference type="EMBL" id="PFLI01000115">
    <property type="protein sequence ID" value="PIY71967.1"/>
    <property type="molecule type" value="Genomic_DNA"/>
</dbReference>
<feature type="transmembrane region" description="Helical" evidence="1">
    <location>
        <begin position="7"/>
        <end position="25"/>
    </location>
</feature>